<evidence type="ECO:0000256" key="4">
    <source>
        <dbReference type="ARBA" id="ARBA00023143"/>
    </source>
</evidence>
<dbReference type="NCBIfam" id="TIGR01396">
    <property type="entry name" value="FlgB"/>
    <property type="match status" value="1"/>
</dbReference>
<evidence type="ECO:0000313" key="7">
    <source>
        <dbReference type="EMBL" id="QNO17025.1"/>
    </source>
</evidence>
<comment type="subcellular location">
    <subcellularLocation>
        <location evidence="1 6">Bacterial flagellum basal body</location>
    </subcellularLocation>
</comment>
<evidence type="ECO:0000256" key="1">
    <source>
        <dbReference type="ARBA" id="ARBA00004117"/>
    </source>
</evidence>
<keyword evidence="8" id="KW-1185">Reference proteome</keyword>
<dbReference type="AlphaFoldDB" id="A0A7G9WEB3"/>
<protein>
    <recommendedName>
        <fullName evidence="3 6">Flagellar basal body rod protein FlgB</fullName>
    </recommendedName>
</protein>
<evidence type="ECO:0000256" key="2">
    <source>
        <dbReference type="ARBA" id="ARBA00009677"/>
    </source>
</evidence>
<dbReference type="Proteomes" id="UP000516046">
    <property type="component" value="Chromosome"/>
</dbReference>
<keyword evidence="7" id="KW-0282">Flagellum</keyword>
<keyword evidence="7" id="KW-0966">Cell projection</keyword>
<dbReference type="InterPro" id="IPR006300">
    <property type="entry name" value="FlgB"/>
</dbReference>
<keyword evidence="7" id="KW-0969">Cilium</keyword>
<evidence type="ECO:0000313" key="8">
    <source>
        <dbReference type="Proteomes" id="UP000516046"/>
    </source>
</evidence>
<evidence type="ECO:0000256" key="5">
    <source>
        <dbReference type="ARBA" id="ARBA00024934"/>
    </source>
</evidence>
<dbReference type="EMBL" id="CP060696">
    <property type="protein sequence ID" value="QNO17025.1"/>
    <property type="molecule type" value="Genomic_DNA"/>
</dbReference>
<comment type="subunit">
    <text evidence="6">The basal body constitutes a major portion of the flagellar organelle and consists of a number of rings mounted on a central rod.</text>
</comment>
<evidence type="ECO:0000256" key="3">
    <source>
        <dbReference type="ARBA" id="ARBA00014376"/>
    </source>
</evidence>
<organism evidence="7 8">
    <name type="scientific">Caproicibacterium amylolyticum</name>
    <dbReference type="NCBI Taxonomy" id="2766537"/>
    <lineage>
        <taxon>Bacteria</taxon>
        <taxon>Bacillati</taxon>
        <taxon>Bacillota</taxon>
        <taxon>Clostridia</taxon>
        <taxon>Eubacteriales</taxon>
        <taxon>Oscillospiraceae</taxon>
        <taxon>Caproicibacterium</taxon>
    </lineage>
</organism>
<keyword evidence="4 6" id="KW-0975">Bacterial flagellum</keyword>
<name>A0A7G9WEB3_9FIRM</name>
<comment type="similarity">
    <text evidence="2 6">Belongs to the flagella basal body rod proteins family.</text>
</comment>
<dbReference type="RefSeq" id="WP_212506092.1">
    <property type="nucleotide sequence ID" value="NZ_CP060696.1"/>
</dbReference>
<comment type="function">
    <text evidence="5 6">Structural component of flagellum, the bacterial motility apparatus. Part of the rod structure of flagellar basal body.</text>
</comment>
<proteinExistence type="inferred from homology"/>
<evidence type="ECO:0000256" key="6">
    <source>
        <dbReference type="PIRNR" id="PIRNR002889"/>
    </source>
</evidence>
<dbReference type="KEGG" id="caml:H6X83_08620"/>
<dbReference type="GO" id="GO:0071973">
    <property type="term" value="P:bacterial-type flagellum-dependent cell motility"/>
    <property type="evidence" value="ECO:0007669"/>
    <property type="project" value="InterPro"/>
</dbReference>
<gene>
    <name evidence="7" type="primary">flgB</name>
    <name evidence="7" type="ORF">H6X83_08620</name>
</gene>
<dbReference type="PIRSF" id="PIRSF002889">
    <property type="entry name" value="Rod_FlgB"/>
    <property type="match status" value="1"/>
</dbReference>
<sequence length="121" mass="13883">MLFDTKAFHALEGGLNASWLQQQVLQQNISNVETPNYKCKSVKFEDMLNSNMANTSTSGDYAFKTSVDTEENTQNRLDGNNVDTDSQSLELYKSYVQYSYLTNKMNSQFNNFKYVLNNAFK</sequence>
<accession>A0A7G9WEB3</accession>
<reference evidence="7 8" key="1">
    <citation type="submission" date="2020-08" db="EMBL/GenBank/DDBJ databases">
        <authorList>
            <person name="Ren C."/>
            <person name="Gu Y."/>
            <person name="Xu Y."/>
        </authorList>
    </citation>
    <scope>NUCLEOTIDE SEQUENCE [LARGE SCALE GENOMIC DNA]</scope>
    <source>
        <strain evidence="7 8">LBM18003</strain>
    </source>
</reference>
<dbReference type="GO" id="GO:0030694">
    <property type="term" value="C:bacterial-type flagellum basal body, rod"/>
    <property type="evidence" value="ECO:0007669"/>
    <property type="project" value="InterPro"/>
</dbReference>